<dbReference type="Proteomes" id="UP000016183">
    <property type="component" value="Unassembled WGS sequence"/>
</dbReference>
<dbReference type="HOGENOM" id="CLU_865840_0_0_12"/>
<name>M2B0J6_TREDN</name>
<protein>
    <submittedName>
        <fullName evidence="2">Uncharacterized protein</fullName>
    </submittedName>
</protein>
<dbReference type="PATRIC" id="fig|999437.3.peg.1751"/>
<evidence type="ECO:0000313" key="2">
    <source>
        <dbReference type="EMBL" id="EMB22905.1"/>
    </source>
</evidence>
<dbReference type="RefSeq" id="WP_010696263.1">
    <property type="nucleotide sequence ID" value="NZ_KB442454.1"/>
</dbReference>
<dbReference type="OrthoDB" id="371288at2"/>
<reference evidence="2 3" key="1">
    <citation type="submission" date="2012-01" db="EMBL/GenBank/DDBJ databases">
        <title>The Genome Sequence of Treponema denticola SP33.</title>
        <authorList>
            <consortium name="The Broad Institute Genome Sequencing Platform"/>
            <person name="Earl A."/>
            <person name="Ward D."/>
            <person name="Feldgarden M."/>
            <person name="Gevers D."/>
            <person name="Blanton J.M."/>
            <person name="Fenno C.J."/>
            <person name="Baranova O.V."/>
            <person name="Mathney J."/>
            <person name="Dewhirst F.E."/>
            <person name="Izard J."/>
            <person name="Young S.K."/>
            <person name="Zeng Q."/>
            <person name="Gargeya S."/>
            <person name="Fitzgerald M."/>
            <person name="Haas B."/>
            <person name="Abouelleil A."/>
            <person name="Alvarado L."/>
            <person name="Arachchi H.M."/>
            <person name="Berlin A."/>
            <person name="Chapman S.B."/>
            <person name="Gearin G."/>
            <person name="Goldberg J."/>
            <person name="Griggs A."/>
            <person name="Gujja S."/>
            <person name="Hansen M."/>
            <person name="Heiman D."/>
            <person name="Howarth C."/>
            <person name="Larimer J."/>
            <person name="Lui A."/>
            <person name="MacDonald P.J.P."/>
            <person name="McCowen C."/>
            <person name="Montmayeur A."/>
            <person name="Murphy C."/>
            <person name="Neiman D."/>
            <person name="Pearson M."/>
            <person name="Priest M."/>
            <person name="Roberts A."/>
            <person name="Saif S."/>
            <person name="Shea T."/>
            <person name="Sisk P."/>
            <person name="Stolte C."/>
            <person name="Sykes S."/>
            <person name="Wortman J."/>
            <person name="Nusbaum C."/>
            <person name="Birren B."/>
        </authorList>
    </citation>
    <scope>NUCLEOTIDE SEQUENCE [LARGE SCALE GENOMIC DNA]</scope>
    <source>
        <strain evidence="2 3">SP33</strain>
    </source>
</reference>
<feature type="region of interest" description="Disordered" evidence="1">
    <location>
        <begin position="191"/>
        <end position="214"/>
    </location>
</feature>
<proteinExistence type="predicted"/>
<evidence type="ECO:0000313" key="3">
    <source>
        <dbReference type="Proteomes" id="UP000016183"/>
    </source>
</evidence>
<feature type="region of interest" description="Disordered" evidence="1">
    <location>
        <begin position="293"/>
        <end position="321"/>
    </location>
</feature>
<sequence length="321" mass="35534">MPRIMRTLELAYAGRWGQNGDLITEKDLKEVVETFTPRRPVGIGHDIMKKDDAPKYGNVWSVKLSNGGKTLTGEVEFSETLDTLYTSGLYDGWSVSIPKRAIDGKTYLHHLAFLGATPPKIPGLKDLGEKPFQAADDDQIFSFDFSGKIKESDEEVKMTKEEIEAMQKENAELKEANKNLAESKNNLESELKKAQEEKKETGSASPEALPKEFSDKLKSYDDEVKKMRLQAFKAKVENHLPKGVMEQAEVLASSLSSRSDAVNFSDNGQSVSGTEIELLSSILRKWPQSVSLGSSGFDYSDRVSEGDGDVKSAGRQIMKAL</sequence>
<comment type="caution">
    <text evidence="2">The sequence shown here is derived from an EMBL/GenBank/DDBJ whole genome shotgun (WGS) entry which is preliminary data.</text>
</comment>
<feature type="compositionally biased region" description="Basic and acidic residues" evidence="1">
    <location>
        <begin position="299"/>
        <end position="312"/>
    </location>
</feature>
<organism evidence="2 3">
    <name type="scientific">Treponema denticola SP33</name>
    <dbReference type="NCBI Taxonomy" id="999437"/>
    <lineage>
        <taxon>Bacteria</taxon>
        <taxon>Pseudomonadati</taxon>
        <taxon>Spirochaetota</taxon>
        <taxon>Spirochaetia</taxon>
        <taxon>Spirochaetales</taxon>
        <taxon>Treponemataceae</taxon>
        <taxon>Treponema</taxon>
    </lineage>
</organism>
<evidence type="ECO:0000256" key="1">
    <source>
        <dbReference type="SAM" id="MobiDB-lite"/>
    </source>
</evidence>
<accession>M2B0J6</accession>
<dbReference type="EMBL" id="AGDZ01000025">
    <property type="protein sequence ID" value="EMB22905.1"/>
    <property type="molecule type" value="Genomic_DNA"/>
</dbReference>
<feature type="compositionally biased region" description="Basic and acidic residues" evidence="1">
    <location>
        <begin position="191"/>
        <end position="201"/>
    </location>
</feature>
<gene>
    <name evidence="2" type="ORF">HMPREF9733_01699</name>
</gene>
<dbReference type="AlphaFoldDB" id="M2B0J6"/>